<keyword evidence="4" id="KW-1133">Transmembrane helix</keyword>
<dbReference type="InterPro" id="IPR014729">
    <property type="entry name" value="Rossmann-like_a/b/a_fold"/>
</dbReference>
<protein>
    <submittedName>
        <fullName evidence="5">Uncharacterized protein</fullName>
    </submittedName>
</protein>
<accession>A0AA35VWP7</accession>
<evidence type="ECO:0000313" key="5">
    <source>
        <dbReference type="EMBL" id="CAI9269847.1"/>
    </source>
</evidence>
<keyword evidence="1" id="KW-0028">Amino-acid biosynthesis</keyword>
<reference evidence="5" key="1">
    <citation type="submission" date="2023-04" db="EMBL/GenBank/DDBJ databases">
        <authorList>
            <person name="Vijverberg K."/>
            <person name="Xiong W."/>
            <person name="Schranz E."/>
        </authorList>
    </citation>
    <scope>NUCLEOTIDE SEQUENCE</scope>
</reference>
<dbReference type="InterPro" id="IPR051857">
    <property type="entry name" value="Asn_synthetase_domain"/>
</dbReference>
<evidence type="ECO:0000313" key="6">
    <source>
        <dbReference type="Proteomes" id="UP001177003"/>
    </source>
</evidence>
<dbReference type="CDD" id="cd01991">
    <property type="entry name" value="Asn_synthase_B_C"/>
    <property type="match status" value="1"/>
</dbReference>
<dbReference type="PANTHER" id="PTHR45937:SF1">
    <property type="entry name" value="ASPARAGINE SYNTHETASE DOMAIN-CONTAINING PROTEIN 1"/>
    <property type="match status" value="1"/>
</dbReference>
<proteinExistence type="predicted"/>
<organism evidence="5 6">
    <name type="scientific">Lactuca saligna</name>
    <name type="common">Willowleaf lettuce</name>
    <dbReference type="NCBI Taxonomy" id="75948"/>
    <lineage>
        <taxon>Eukaryota</taxon>
        <taxon>Viridiplantae</taxon>
        <taxon>Streptophyta</taxon>
        <taxon>Embryophyta</taxon>
        <taxon>Tracheophyta</taxon>
        <taxon>Spermatophyta</taxon>
        <taxon>Magnoliopsida</taxon>
        <taxon>eudicotyledons</taxon>
        <taxon>Gunneridae</taxon>
        <taxon>Pentapetalae</taxon>
        <taxon>asterids</taxon>
        <taxon>campanulids</taxon>
        <taxon>Asterales</taxon>
        <taxon>Asteraceae</taxon>
        <taxon>Cichorioideae</taxon>
        <taxon>Cichorieae</taxon>
        <taxon>Lactucinae</taxon>
        <taxon>Lactuca</taxon>
    </lineage>
</organism>
<sequence>MDAVKGRAATINGNDRQLYNALQGNLEGKQAQRWWKNLLGFQNLFLYRYGVVFNFLGMLGTAIIKGPESFDILQGHSKATMLLIVNNTTQGMDLNNGIALWLVAGGDGWGGLNKEMKLDMHRIWNKNLGKYDICIADNGKEARFSFLVENVIRILLDIPLWKIADLGQPSGVGDKKILREV</sequence>
<dbReference type="GO" id="GO:0006529">
    <property type="term" value="P:asparagine biosynthetic process"/>
    <property type="evidence" value="ECO:0007669"/>
    <property type="project" value="UniProtKB-KW"/>
</dbReference>
<dbReference type="InterPro" id="IPR001962">
    <property type="entry name" value="Asn_synthase"/>
</dbReference>
<keyword evidence="2" id="KW-0061">Asparagine biosynthesis</keyword>
<evidence type="ECO:0000256" key="3">
    <source>
        <dbReference type="ARBA" id="ARBA00022962"/>
    </source>
</evidence>
<dbReference type="GO" id="GO:0004066">
    <property type="term" value="F:asparagine synthase (glutamine-hydrolyzing) activity"/>
    <property type="evidence" value="ECO:0007669"/>
    <property type="project" value="InterPro"/>
</dbReference>
<keyword evidence="6" id="KW-1185">Reference proteome</keyword>
<feature type="transmembrane region" description="Helical" evidence="4">
    <location>
        <begin position="45"/>
        <end position="64"/>
    </location>
</feature>
<dbReference type="Proteomes" id="UP001177003">
    <property type="component" value="Chromosome 1"/>
</dbReference>
<keyword evidence="4" id="KW-0812">Transmembrane</keyword>
<gene>
    <name evidence="5" type="ORF">LSALG_LOCUS10198</name>
</gene>
<keyword evidence="4" id="KW-0472">Membrane</keyword>
<evidence type="ECO:0000256" key="4">
    <source>
        <dbReference type="SAM" id="Phobius"/>
    </source>
</evidence>
<dbReference type="PANTHER" id="PTHR45937">
    <property type="entry name" value="ASPARAGINE SYNTHETASE DOMAIN-CONTAINING PROTEIN 1"/>
    <property type="match status" value="1"/>
</dbReference>
<evidence type="ECO:0000256" key="2">
    <source>
        <dbReference type="ARBA" id="ARBA00022888"/>
    </source>
</evidence>
<dbReference type="AlphaFoldDB" id="A0AA35VWP7"/>
<name>A0AA35VWP7_LACSI</name>
<evidence type="ECO:0000256" key="1">
    <source>
        <dbReference type="ARBA" id="ARBA00022605"/>
    </source>
</evidence>
<dbReference type="Gene3D" id="3.40.50.620">
    <property type="entry name" value="HUPs"/>
    <property type="match status" value="1"/>
</dbReference>
<keyword evidence="3" id="KW-0315">Glutamine amidotransferase</keyword>
<dbReference type="EMBL" id="OX465077">
    <property type="protein sequence ID" value="CAI9269847.1"/>
    <property type="molecule type" value="Genomic_DNA"/>
</dbReference>